<protein>
    <recommendedName>
        <fullName evidence="3 4">Protein GrpE</fullName>
    </recommendedName>
    <alternativeName>
        <fullName evidence="3">HSP-70 cofactor</fullName>
    </alternativeName>
</protein>
<name>A0ABV8PUK0_9BACT</name>
<keyword evidence="2 3" id="KW-0143">Chaperone</keyword>
<keyword evidence="3" id="KW-0963">Cytoplasm</keyword>
<reference evidence="8" key="1">
    <citation type="journal article" date="2019" name="Int. J. Syst. Evol. Microbiol.">
        <title>The Global Catalogue of Microorganisms (GCM) 10K type strain sequencing project: providing services to taxonomists for standard genome sequencing and annotation.</title>
        <authorList>
            <consortium name="The Broad Institute Genomics Platform"/>
            <consortium name="The Broad Institute Genome Sequencing Center for Infectious Disease"/>
            <person name="Wu L."/>
            <person name="Ma J."/>
        </authorList>
    </citation>
    <scope>NUCLEOTIDE SEQUENCE [LARGE SCALE GENOMIC DNA]</scope>
    <source>
        <strain evidence="8">CECT 8010</strain>
    </source>
</reference>
<dbReference type="InterPro" id="IPR013805">
    <property type="entry name" value="GrpE_CC"/>
</dbReference>
<comment type="similarity">
    <text evidence="1 3 5">Belongs to the GrpE family.</text>
</comment>
<dbReference type="Gene3D" id="3.90.20.20">
    <property type="match status" value="1"/>
</dbReference>
<dbReference type="PRINTS" id="PR00773">
    <property type="entry name" value="GRPEPROTEIN"/>
</dbReference>
<dbReference type="InterPro" id="IPR000740">
    <property type="entry name" value="GrpE"/>
</dbReference>
<evidence type="ECO:0000256" key="1">
    <source>
        <dbReference type="ARBA" id="ARBA00009054"/>
    </source>
</evidence>
<keyword evidence="6" id="KW-0175">Coiled coil</keyword>
<dbReference type="PROSITE" id="PS01071">
    <property type="entry name" value="GRPE"/>
    <property type="match status" value="1"/>
</dbReference>
<dbReference type="Pfam" id="PF01025">
    <property type="entry name" value="GrpE"/>
    <property type="match status" value="1"/>
</dbReference>
<accession>A0ABV8PUK0</accession>
<keyword evidence="3 4" id="KW-0346">Stress response</keyword>
<feature type="coiled-coil region" evidence="6">
    <location>
        <begin position="65"/>
        <end position="99"/>
    </location>
</feature>
<evidence type="ECO:0000313" key="8">
    <source>
        <dbReference type="Proteomes" id="UP001595906"/>
    </source>
</evidence>
<organism evidence="7 8">
    <name type="scientific">Parasediminibacterium paludis</name>
    <dbReference type="NCBI Taxonomy" id="908966"/>
    <lineage>
        <taxon>Bacteria</taxon>
        <taxon>Pseudomonadati</taxon>
        <taxon>Bacteroidota</taxon>
        <taxon>Chitinophagia</taxon>
        <taxon>Chitinophagales</taxon>
        <taxon>Chitinophagaceae</taxon>
        <taxon>Parasediminibacterium</taxon>
    </lineage>
</organism>
<dbReference type="EMBL" id="JBHSDC010000012">
    <property type="protein sequence ID" value="MFC4231819.1"/>
    <property type="molecule type" value="Genomic_DNA"/>
</dbReference>
<evidence type="ECO:0000256" key="3">
    <source>
        <dbReference type="HAMAP-Rule" id="MF_01151"/>
    </source>
</evidence>
<gene>
    <name evidence="3" type="primary">grpE</name>
    <name evidence="7" type="ORF">ACFOW1_07950</name>
</gene>
<proteinExistence type="inferred from homology"/>
<evidence type="ECO:0000256" key="5">
    <source>
        <dbReference type="RuleBase" id="RU004478"/>
    </source>
</evidence>
<evidence type="ECO:0000256" key="6">
    <source>
        <dbReference type="SAM" id="Coils"/>
    </source>
</evidence>
<dbReference type="HAMAP" id="MF_01151">
    <property type="entry name" value="GrpE"/>
    <property type="match status" value="1"/>
</dbReference>
<dbReference type="SUPFAM" id="SSF51064">
    <property type="entry name" value="Head domain of nucleotide exchange factor GrpE"/>
    <property type="match status" value="1"/>
</dbReference>
<evidence type="ECO:0000256" key="4">
    <source>
        <dbReference type="RuleBase" id="RU000639"/>
    </source>
</evidence>
<comment type="subunit">
    <text evidence="3">Homodimer.</text>
</comment>
<dbReference type="CDD" id="cd00446">
    <property type="entry name" value="GrpE"/>
    <property type="match status" value="1"/>
</dbReference>
<dbReference type="Proteomes" id="UP001595906">
    <property type="component" value="Unassembled WGS sequence"/>
</dbReference>
<dbReference type="InterPro" id="IPR009012">
    <property type="entry name" value="GrpE_head"/>
</dbReference>
<dbReference type="SUPFAM" id="SSF58014">
    <property type="entry name" value="Coiled-coil domain of nucleotide exchange factor GrpE"/>
    <property type="match status" value="1"/>
</dbReference>
<comment type="caution">
    <text evidence="7">The sequence shown here is derived from an EMBL/GenBank/DDBJ whole genome shotgun (WGS) entry which is preliminary data.</text>
</comment>
<evidence type="ECO:0000256" key="2">
    <source>
        <dbReference type="ARBA" id="ARBA00023186"/>
    </source>
</evidence>
<dbReference type="PANTHER" id="PTHR21237">
    <property type="entry name" value="GRPE PROTEIN"/>
    <property type="match status" value="1"/>
</dbReference>
<dbReference type="RefSeq" id="WP_379013419.1">
    <property type="nucleotide sequence ID" value="NZ_JBHSDC010000012.1"/>
</dbReference>
<comment type="function">
    <text evidence="3 4">Participates actively in the response to hyperosmotic and heat shock by preventing the aggregation of stress-denatured proteins, in association with DnaK and GrpE. It is the nucleotide exchange factor for DnaK and may function as a thermosensor. Unfolded proteins bind initially to DnaJ; upon interaction with the DnaJ-bound protein, DnaK hydrolyzes its bound ATP, resulting in the formation of a stable complex. GrpE releases ADP from DnaK; ATP binding to DnaK triggers the release of the substrate protein, thus completing the reaction cycle. Several rounds of ATP-dependent interactions between DnaJ, DnaK and GrpE are required for fully efficient folding.</text>
</comment>
<evidence type="ECO:0000313" key="7">
    <source>
        <dbReference type="EMBL" id="MFC4231819.1"/>
    </source>
</evidence>
<dbReference type="Gene3D" id="2.30.22.10">
    <property type="entry name" value="Head domain of nucleotide exchange factor GrpE"/>
    <property type="match status" value="1"/>
</dbReference>
<keyword evidence="8" id="KW-1185">Reference proteome</keyword>
<dbReference type="PANTHER" id="PTHR21237:SF23">
    <property type="entry name" value="GRPE PROTEIN HOMOLOG, MITOCHONDRIAL"/>
    <property type="match status" value="1"/>
</dbReference>
<comment type="subcellular location">
    <subcellularLocation>
        <location evidence="3">Cytoplasm</location>
    </subcellularLocation>
</comment>
<sequence length="218" mass="25246">MKLNPFIKRLPNFPFFTRGKKIEHYKQQQKNMEEKDLNTQNDTFNDTLNINADENAAGSTHLNEPVEEENQIQKLQDEINEQKDKYLRLMAEFDNFRRRTAKERLETIQTAGKDVVISLLDVLDDCDRAEKQLQTSDNIELQKEGIQLVFNKIRSTLQSKGVKVMDSINTEFDVEKHEAITEIPAPTEALKGKVLDEVTKGYYLNDKIIRFAKVVVGK</sequence>